<dbReference type="Proteomes" id="UP000003480">
    <property type="component" value="Unassembled WGS sequence"/>
</dbReference>
<reference evidence="1 2" key="1">
    <citation type="submission" date="2012-04" db="EMBL/GenBank/DDBJ databases">
        <authorList>
            <person name="Genoscope - CEA"/>
        </authorList>
    </citation>
    <scope>NUCLEOTIDE SEQUENCE [LARGE SCALE GENOMIC DNA]</scope>
    <source>
        <strain evidence="1 2">9443</strain>
    </source>
</reference>
<comment type="caution">
    <text evidence="1">The sequence shown here is derived from an EMBL/GenBank/DDBJ whole genome shotgun (WGS) entry which is preliminary data.</text>
</comment>
<dbReference type="EMBL" id="CAIJ01000050">
    <property type="protein sequence ID" value="CCI00979.1"/>
    <property type="molecule type" value="Genomic_DNA"/>
</dbReference>
<protein>
    <submittedName>
        <fullName evidence="1">Uncharacterized protein</fullName>
    </submittedName>
</protein>
<gene>
    <name evidence="1" type="ORF">MICAC_1430018</name>
</gene>
<evidence type="ECO:0000313" key="1">
    <source>
        <dbReference type="EMBL" id="CCI00979.1"/>
    </source>
</evidence>
<sequence>MDIDGIREPVSGSLLYAHNFPLDLASGDAIPMALTAQAIDV</sequence>
<proteinExistence type="predicted"/>
<dbReference type="HOGENOM" id="CLU_3272784_0_0_3"/>
<evidence type="ECO:0000313" key="2">
    <source>
        <dbReference type="Proteomes" id="UP000003480"/>
    </source>
</evidence>
<name>I4FZ68_MICAE</name>
<accession>I4FZ68</accession>
<dbReference type="AlphaFoldDB" id="I4FZ68"/>
<organism evidence="1 2">
    <name type="scientific">Microcystis aeruginosa PCC 9443</name>
    <dbReference type="NCBI Taxonomy" id="1160281"/>
    <lineage>
        <taxon>Bacteria</taxon>
        <taxon>Bacillati</taxon>
        <taxon>Cyanobacteriota</taxon>
        <taxon>Cyanophyceae</taxon>
        <taxon>Oscillatoriophycideae</taxon>
        <taxon>Chroococcales</taxon>
        <taxon>Microcystaceae</taxon>
        <taxon>Microcystis</taxon>
    </lineage>
</organism>